<feature type="compositionally biased region" description="Basic residues" evidence="1">
    <location>
        <begin position="238"/>
        <end position="248"/>
    </location>
</feature>
<feature type="region of interest" description="Disordered" evidence="1">
    <location>
        <begin position="235"/>
        <end position="257"/>
    </location>
</feature>
<name>K0QZE6_THAOC</name>
<evidence type="ECO:0000256" key="1">
    <source>
        <dbReference type="SAM" id="MobiDB-lite"/>
    </source>
</evidence>
<evidence type="ECO:0000313" key="2">
    <source>
        <dbReference type="EMBL" id="EJK44530.1"/>
    </source>
</evidence>
<keyword evidence="3" id="KW-1185">Reference proteome</keyword>
<sequence length="257" mass="26371">MPTAGDGSGDAVPSPTSGRAVAEHVRENDEHLDRVRSLIAEVDDLLGRNLGTSAAGEEGEATGPGPGRSGRAADAGWDDVPSSSIDFSIPSSLDLSDGGSPQPVPDGADEGDGGRSDGSDDGAIEIEFGSGGSTVSDLASSPSTDDSDESSDDSSDDEKRGQAWAGLGIGIDAPEAGPRRVEVDLDAPRLGGTGLDELRGRLGAWRSESAGELDRWNSMAVVAVRRALPVEFGVGAPRPRRRRGPRPARKGEFGFGI</sequence>
<proteinExistence type="predicted"/>
<feature type="region of interest" description="Disordered" evidence="1">
    <location>
        <begin position="50"/>
        <end position="178"/>
    </location>
</feature>
<comment type="caution">
    <text evidence="2">The sequence shown here is derived from an EMBL/GenBank/DDBJ whole genome shotgun (WGS) entry which is preliminary data.</text>
</comment>
<dbReference type="AlphaFoldDB" id="K0QZE6"/>
<reference evidence="2 3" key="1">
    <citation type="journal article" date="2012" name="Genome Biol.">
        <title>Genome and low-iron response of an oceanic diatom adapted to chronic iron limitation.</title>
        <authorList>
            <person name="Lommer M."/>
            <person name="Specht M."/>
            <person name="Roy A.S."/>
            <person name="Kraemer L."/>
            <person name="Andreson R."/>
            <person name="Gutowska M.A."/>
            <person name="Wolf J."/>
            <person name="Bergner S.V."/>
            <person name="Schilhabel M.B."/>
            <person name="Klostermeier U.C."/>
            <person name="Beiko R.G."/>
            <person name="Rosenstiel P."/>
            <person name="Hippler M."/>
            <person name="Laroche J."/>
        </authorList>
    </citation>
    <scope>NUCLEOTIDE SEQUENCE [LARGE SCALE GENOMIC DNA]</scope>
    <source>
        <strain evidence="2 3">CCMP1005</strain>
    </source>
</reference>
<gene>
    <name evidence="2" type="ORF">THAOC_36920</name>
</gene>
<dbReference type="EMBL" id="AGNL01049573">
    <property type="protein sequence ID" value="EJK44530.1"/>
    <property type="molecule type" value="Genomic_DNA"/>
</dbReference>
<organism evidence="2 3">
    <name type="scientific">Thalassiosira oceanica</name>
    <name type="common">Marine diatom</name>
    <dbReference type="NCBI Taxonomy" id="159749"/>
    <lineage>
        <taxon>Eukaryota</taxon>
        <taxon>Sar</taxon>
        <taxon>Stramenopiles</taxon>
        <taxon>Ochrophyta</taxon>
        <taxon>Bacillariophyta</taxon>
        <taxon>Coscinodiscophyceae</taxon>
        <taxon>Thalassiosirophycidae</taxon>
        <taxon>Thalassiosirales</taxon>
        <taxon>Thalassiosiraceae</taxon>
        <taxon>Thalassiosira</taxon>
    </lineage>
</organism>
<feature type="compositionally biased region" description="Basic and acidic residues" evidence="1">
    <location>
        <begin position="21"/>
        <end position="34"/>
    </location>
</feature>
<evidence type="ECO:0000313" key="3">
    <source>
        <dbReference type="Proteomes" id="UP000266841"/>
    </source>
</evidence>
<accession>K0QZE6</accession>
<dbReference type="Proteomes" id="UP000266841">
    <property type="component" value="Unassembled WGS sequence"/>
</dbReference>
<feature type="region of interest" description="Disordered" evidence="1">
    <location>
        <begin position="1"/>
        <end position="34"/>
    </location>
</feature>
<protein>
    <submittedName>
        <fullName evidence="2">Uncharacterized protein</fullName>
    </submittedName>
</protein>
<feature type="compositionally biased region" description="Low complexity" evidence="1">
    <location>
        <begin position="78"/>
        <end position="97"/>
    </location>
</feature>
<feature type="compositionally biased region" description="Acidic residues" evidence="1">
    <location>
        <begin position="145"/>
        <end position="156"/>
    </location>
</feature>